<evidence type="ECO:0000313" key="2">
    <source>
        <dbReference type="EMBL" id="MDC3980176.1"/>
    </source>
</evidence>
<dbReference type="RefSeq" id="WP_272417206.1">
    <property type="nucleotide sequence ID" value="NZ_JAGTJJ010000002.1"/>
</dbReference>
<proteinExistence type="predicted"/>
<gene>
    <name evidence="2" type="ORF">KEG57_06710</name>
</gene>
<reference evidence="2 3" key="1">
    <citation type="submission" date="2021-04" db="EMBL/GenBank/DDBJ databases">
        <title>Genome analysis of Polyangium sp.</title>
        <authorList>
            <person name="Li Y."/>
            <person name="Wang J."/>
        </authorList>
    </citation>
    <scope>NUCLEOTIDE SEQUENCE [LARGE SCALE GENOMIC DNA]</scope>
    <source>
        <strain evidence="2 3">SDU14</strain>
    </source>
</reference>
<evidence type="ECO:0008006" key="4">
    <source>
        <dbReference type="Google" id="ProtNLM"/>
    </source>
</evidence>
<keyword evidence="3" id="KW-1185">Reference proteome</keyword>
<dbReference type="GO" id="GO:0006629">
    <property type="term" value="P:lipid metabolic process"/>
    <property type="evidence" value="ECO:0007669"/>
    <property type="project" value="InterPro"/>
</dbReference>
<sequence>MSLRFRAAACLGLVVALAACGGEGDSPAVKPPEPPPKFDYPLDDVLRLNHLQTKSTHNSYHIETEGNTVGEWRYTHAPLDVQLGAQGVRHVELDLRYDHDLESFEVYHLPVLDEQTTCRKLTDCLRVLKNWSDAHRAHHPIVVQFEIKDAVPADEAGAESYFAALHEEIRSVWPDDRILVPDEVQADAPTLREAVLSKGWPTLGEVRGHVLFTLDDSGDARKAYTKNHTSLAGRILFADASPTDPWAAIAIINNPVGEAAAIAEALAANMLVRTRADGNAGDVIETGSTIEREAAIASGAQFVSTDFPAKVPEAEYWVEIPDGTPSRCNPVTAPSECSAEAIEDPTFVDP</sequence>
<dbReference type="EMBL" id="JAGTJJ010000002">
    <property type="protein sequence ID" value="MDC3980176.1"/>
    <property type="molecule type" value="Genomic_DNA"/>
</dbReference>
<dbReference type="PROSITE" id="PS50007">
    <property type="entry name" value="PIPLC_X_DOMAIN"/>
    <property type="match status" value="1"/>
</dbReference>
<dbReference type="AlphaFoldDB" id="A0A9X3X2H8"/>
<keyword evidence="1" id="KW-0732">Signal</keyword>
<dbReference type="InterPro" id="IPR017946">
    <property type="entry name" value="PLC-like_Pdiesterase_TIM-brl"/>
</dbReference>
<dbReference type="Pfam" id="PF16670">
    <property type="entry name" value="PI-PLC-C1"/>
    <property type="match status" value="2"/>
</dbReference>
<dbReference type="SUPFAM" id="SSF51695">
    <property type="entry name" value="PLC-like phosphodiesterases"/>
    <property type="match status" value="1"/>
</dbReference>
<dbReference type="Proteomes" id="UP001151081">
    <property type="component" value="Unassembled WGS sequence"/>
</dbReference>
<feature type="chain" id="PRO_5040980627" description="Phosphatidylinositol diacylglycerol-lyase" evidence="1">
    <location>
        <begin position="19"/>
        <end position="350"/>
    </location>
</feature>
<dbReference type="CDD" id="cd08589">
    <property type="entry name" value="PI-PLCc_SaPLC1_like"/>
    <property type="match status" value="1"/>
</dbReference>
<feature type="signal peptide" evidence="1">
    <location>
        <begin position="1"/>
        <end position="18"/>
    </location>
</feature>
<dbReference type="Gene3D" id="3.20.20.190">
    <property type="entry name" value="Phosphatidylinositol (PI) phosphodiesterase"/>
    <property type="match status" value="1"/>
</dbReference>
<dbReference type="PROSITE" id="PS51257">
    <property type="entry name" value="PROKAR_LIPOPROTEIN"/>
    <property type="match status" value="1"/>
</dbReference>
<accession>A0A9X3X2H8</accession>
<evidence type="ECO:0000256" key="1">
    <source>
        <dbReference type="SAM" id="SignalP"/>
    </source>
</evidence>
<name>A0A9X3X2H8_9BACT</name>
<organism evidence="2 3">
    <name type="scientific">Polyangium jinanense</name>
    <dbReference type="NCBI Taxonomy" id="2829994"/>
    <lineage>
        <taxon>Bacteria</taxon>
        <taxon>Pseudomonadati</taxon>
        <taxon>Myxococcota</taxon>
        <taxon>Polyangia</taxon>
        <taxon>Polyangiales</taxon>
        <taxon>Polyangiaceae</taxon>
        <taxon>Polyangium</taxon>
    </lineage>
</organism>
<comment type="caution">
    <text evidence="2">The sequence shown here is derived from an EMBL/GenBank/DDBJ whole genome shotgun (WGS) entry which is preliminary data.</text>
</comment>
<evidence type="ECO:0000313" key="3">
    <source>
        <dbReference type="Proteomes" id="UP001151081"/>
    </source>
</evidence>
<dbReference type="GO" id="GO:0008081">
    <property type="term" value="F:phosphoric diester hydrolase activity"/>
    <property type="evidence" value="ECO:0007669"/>
    <property type="project" value="InterPro"/>
</dbReference>
<protein>
    <recommendedName>
        <fullName evidence="4">Phosphatidylinositol diacylglycerol-lyase</fullName>
    </recommendedName>
</protein>
<dbReference type="InterPro" id="IPR032075">
    <property type="entry name" value="PI-PLC-C1"/>
</dbReference>